<reference evidence="3" key="1">
    <citation type="submission" date="2019-09" db="EMBL/GenBank/DDBJ databases">
        <authorList>
            <person name="Cremers G."/>
        </authorList>
    </citation>
    <scope>NUCLEOTIDE SEQUENCE [LARGE SCALE GENOMIC DNA]</scope>
    <source>
        <strain evidence="3">3B</strain>
    </source>
</reference>
<name>A0A5E6MCB9_9BACT</name>
<keyword evidence="2" id="KW-0812">Transmembrane</keyword>
<comment type="caution">
    <text evidence="3">The sequence shown here is derived from an EMBL/GenBank/DDBJ whole genome shotgun (WGS) entry which is preliminary data.</text>
</comment>
<dbReference type="Proteomes" id="UP000381693">
    <property type="component" value="Unassembled WGS sequence"/>
</dbReference>
<keyword evidence="4" id="KW-1185">Reference proteome</keyword>
<proteinExistence type="predicted"/>
<dbReference type="AlphaFoldDB" id="A0A5E6MCB9"/>
<dbReference type="InterPro" id="IPR032820">
    <property type="entry name" value="ATPase_put"/>
</dbReference>
<keyword evidence="2" id="KW-1133">Transmembrane helix</keyword>
<evidence type="ECO:0000313" key="3">
    <source>
        <dbReference type="EMBL" id="VVM05930.1"/>
    </source>
</evidence>
<protein>
    <submittedName>
        <fullName evidence="3">ATP synthase protein I</fullName>
    </submittedName>
</protein>
<sequence>MEDHEENEAGREKGRSAPEEDGMRLAKQVGKDVEKMKRAEKEKQDVLSSWLSLGTIGLLFITPVVIGAFAGRWLDQHLAGYAIHWTITGILLGVILGAVSVYNHIRRNL</sequence>
<evidence type="ECO:0000256" key="2">
    <source>
        <dbReference type="SAM" id="Phobius"/>
    </source>
</evidence>
<organism evidence="3 4">
    <name type="scientific">Methylacidimicrobium cyclopophantes</name>
    <dbReference type="NCBI Taxonomy" id="1041766"/>
    <lineage>
        <taxon>Bacteria</taxon>
        <taxon>Pseudomonadati</taxon>
        <taxon>Verrucomicrobiota</taxon>
        <taxon>Methylacidimicrobium</taxon>
    </lineage>
</organism>
<accession>A0A5E6MCB9</accession>
<feature type="transmembrane region" description="Helical" evidence="2">
    <location>
        <begin position="46"/>
        <end position="70"/>
    </location>
</feature>
<evidence type="ECO:0000313" key="4">
    <source>
        <dbReference type="Proteomes" id="UP000381693"/>
    </source>
</evidence>
<dbReference type="Pfam" id="PF09527">
    <property type="entry name" value="ATPase_gene1"/>
    <property type="match status" value="1"/>
</dbReference>
<keyword evidence="2" id="KW-0472">Membrane</keyword>
<gene>
    <name evidence="3" type="primary">atpI</name>
    <name evidence="3" type="ORF">MAMC_00855</name>
</gene>
<evidence type="ECO:0000256" key="1">
    <source>
        <dbReference type="SAM" id="MobiDB-lite"/>
    </source>
</evidence>
<feature type="transmembrane region" description="Helical" evidence="2">
    <location>
        <begin position="82"/>
        <end position="102"/>
    </location>
</feature>
<dbReference type="EMBL" id="CABFUZ020000100">
    <property type="protein sequence ID" value="VVM05930.1"/>
    <property type="molecule type" value="Genomic_DNA"/>
</dbReference>
<feature type="region of interest" description="Disordered" evidence="1">
    <location>
        <begin position="1"/>
        <end position="24"/>
    </location>
</feature>